<sequence length="151" mass="17015">MVDSEEDESCSHYQINLQQFKQTIREKANFGFRSLGRMSYINRRSIQFIDELPTSREEEDRGNYLDYSQTFRPSKGSLSPPNTPTSSESSSSSVTSSAQQQQQNHGSNNNDPQKLLTETIRKQAQKPSGGDGAEYNHVIVHDNLKPLTIAC</sequence>
<organism evidence="1 2">
    <name type="scientific">Panagrolaimus sp. ES5</name>
    <dbReference type="NCBI Taxonomy" id="591445"/>
    <lineage>
        <taxon>Eukaryota</taxon>
        <taxon>Metazoa</taxon>
        <taxon>Ecdysozoa</taxon>
        <taxon>Nematoda</taxon>
        <taxon>Chromadorea</taxon>
        <taxon>Rhabditida</taxon>
        <taxon>Tylenchina</taxon>
        <taxon>Panagrolaimomorpha</taxon>
        <taxon>Panagrolaimoidea</taxon>
        <taxon>Panagrolaimidae</taxon>
        <taxon>Panagrolaimus</taxon>
    </lineage>
</organism>
<proteinExistence type="predicted"/>
<dbReference type="WBParaSite" id="ES5_v2.g18160.t1">
    <property type="protein sequence ID" value="ES5_v2.g18160.t1"/>
    <property type="gene ID" value="ES5_v2.g18160"/>
</dbReference>
<evidence type="ECO:0000313" key="2">
    <source>
        <dbReference type="WBParaSite" id="ES5_v2.g18160.t1"/>
    </source>
</evidence>
<reference evidence="2" key="1">
    <citation type="submission" date="2022-11" db="UniProtKB">
        <authorList>
            <consortium name="WormBaseParasite"/>
        </authorList>
    </citation>
    <scope>IDENTIFICATION</scope>
</reference>
<accession>A0AC34FNI6</accession>
<protein>
    <submittedName>
        <fullName evidence="2">Uncharacterized protein</fullName>
    </submittedName>
</protein>
<evidence type="ECO:0000313" key="1">
    <source>
        <dbReference type="Proteomes" id="UP000887579"/>
    </source>
</evidence>
<dbReference type="Proteomes" id="UP000887579">
    <property type="component" value="Unplaced"/>
</dbReference>
<name>A0AC34FNI6_9BILA</name>